<dbReference type="RefSeq" id="WP_156195320.1">
    <property type="nucleotide sequence ID" value="NZ_QTZN02000012.1"/>
</dbReference>
<evidence type="ECO:0000256" key="1">
    <source>
        <dbReference type="SAM" id="SignalP"/>
    </source>
</evidence>
<accession>A0A7M4D4J3</accession>
<evidence type="ECO:0000313" key="4">
    <source>
        <dbReference type="Proteomes" id="UP000285951"/>
    </source>
</evidence>
<reference evidence="2 5" key="2">
    <citation type="submission" date="2019-12" db="EMBL/GenBank/DDBJ databases">
        <title>Draft genome sequence of Labilibaculum sp. strain 44 isolated from deep waters of Black Sea.</title>
        <authorList>
            <person name="Yadav S."/>
            <person name="Villanueva L."/>
        </authorList>
    </citation>
    <scope>NUCLEOTIDE SEQUENCE [LARGE SCALE GENOMIC DNA]</scope>
    <source>
        <strain evidence="2 5">44</strain>
    </source>
</reference>
<feature type="signal peptide" evidence="1">
    <location>
        <begin position="1"/>
        <end position="19"/>
    </location>
</feature>
<evidence type="ECO:0000313" key="5">
    <source>
        <dbReference type="Proteomes" id="UP000462449"/>
    </source>
</evidence>
<dbReference type="AlphaFoldDB" id="A0A7M4D4J3"/>
<keyword evidence="4" id="KW-1185">Reference proteome</keyword>
<organism evidence="2 5">
    <name type="scientific">Labilibaculum euxinus</name>
    <dbReference type="NCBI Taxonomy" id="2686357"/>
    <lineage>
        <taxon>Bacteria</taxon>
        <taxon>Pseudomonadati</taxon>
        <taxon>Bacteroidota</taxon>
        <taxon>Bacteroidia</taxon>
        <taxon>Marinilabiliales</taxon>
        <taxon>Marinifilaceae</taxon>
        <taxon>Labilibaculum</taxon>
    </lineage>
</organism>
<dbReference type="Proteomes" id="UP000462449">
    <property type="component" value="Unassembled WGS sequence"/>
</dbReference>
<sequence>MKKAFAFLIILLLARNVSMTQKKPAPQAAPETKELFDKMVATIDIPEVVKMLRNVKCKGMISLEHERNMRNPFWESRSLLDLFAV</sequence>
<keyword evidence="1" id="KW-0732">Signal</keyword>
<dbReference type="Proteomes" id="UP000285951">
    <property type="component" value="Unassembled WGS sequence"/>
</dbReference>
<evidence type="ECO:0000313" key="2">
    <source>
        <dbReference type="EMBL" id="MUP37572.1"/>
    </source>
</evidence>
<feature type="chain" id="PRO_5029459206" evidence="1">
    <location>
        <begin position="20"/>
        <end position="85"/>
    </location>
</feature>
<dbReference type="OrthoDB" id="1117096at2"/>
<dbReference type="EMBL" id="QTZN02000012">
    <property type="protein sequence ID" value="MVB06777.1"/>
    <property type="molecule type" value="Genomic_DNA"/>
</dbReference>
<reference evidence="3 4" key="1">
    <citation type="submission" date="2019-11" db="EMBL/GenBank/DDBJ databases">
        <title>Draft genome sequence of Labilibaculum sp. strain SYP isolated from Black Sea.</title>
        <authorList>
            <person name="Yadav S."/>
            <person name="Villanueva L."/>
        </authorList>
    </citation>
    <scope>NUCLEOTIDE SEQUENCE [LARGE SCALE GENOMIC DNA]</scope>
    <source>
        <strain evidence="3 4">44</strain>
    </source>
</reference>
<protein>
    <submittedName>
        <fullName evidence="2">Uncharacterized protein</fullName>
    </submittedName>
</protein>
<evidence type="ECO:0000313" key="3">
    <source>
        <dbReference type="EMBL" id="MVB06777.1"/>
    </source>
</evidence>
<dbReference type="EMBL" id="WOTW01000012">
    <property type="protein sequence ID" value="MUP37572.1"/>
    <property type="molecule type" value="Genomic_DNA"/>
</dbReference>
<name>A0A7M4D4J3_9BACT</name>
<proteinExistence type="predicted"/>
<gene>
    <name evidence="3" type="ORF">DWB62_007060</name>
    <name evidence="2" type="ORF">GNY23_07060</name>
</gene>
<comment type="caution">
    <text evidence="2">The sequence shown here is derived from an EMBL/GenBank/DDBJ whole genome shotgun (WGS) entry which is preliminary data.</text>
</comment>